<accession>A0A0U3LA58</accession>
<evidence type="ECO:0000313" key="1">
    <source>
        <dbReference type="EMBL" id="ALV08206.1"/>
    </source>
</evidence>
<keyword evidence="2" id="KW-1185">Reference proteome</keyword>
<evidence type="ECO:0000313" key="2">
    <source>
        <dbReference type="Proteomes" id="UP000060699"/>
    </source>
</evidence>
<dbReference type="STRING" id="76731.RD2015_3752"/>
<reference evidence="1 2" key="1">
    <citation type="submission" date="2015-12" db="EMBL/GenBank/DDBJ databases">
        <title>Complete genome of Roseateles depolymerans KCTC 42856.</title>
        <authorList>
            <person name="Kim K.M."/>
        </authorList>
    </citation>
    <scope>NUCLEOTIDE SEQUENCE [LARGE SCALE GENOMIC DNA]</scope>
    <source>
        <strain evidence="1 2">KCTC 42856</strain>
    </source>
</reference>
<gene>
    <name evidence="1" type="ORF">RD2015_3752</name>
</gene>
<dbReference type="EMBL" id="CP013729">
    <property type="protein sequence ID" value="ALV08206.1"/>
    <property type="molecule type" value="Genomic_DNA"/>
</dbReference>
<dbReference type="OrthoDB" id="9958768at2"/>
<dbReference type="AlphaFoldDB" id="A0A0U3LA58"/>
<dbReference type="PROSITE" id="PS51257">
    <property type="entry name" value="PROKAR_LIPOPROTEIN"/>
    <property type="match status" value="1"/>
</dbReference>
<dbReference type="RefSeq" id="WP_058936204.1">
    <property type="nucleotide sequence ID" value="NZ_CP013729.1"/>
</dbReference>
<dbReference type="Proteomes" id="UP000060699">
    <property type="component" value="Chromosome"/>
</dbReference>
<dbReference type="KEGG" id="rdp:RD2015_3752"/>
<proteinExistence type="predicted"/>
<sequence>MALLRAWLVLFLIWAACVGLTLWVRSLSRQQAFAWLRLSRWLALGAAMALGLATLIVQLF</sequence>
<protein>
    <submittedName>
        <fullName evidence="1">Uncharacterized protein</fullName>
    </submittedName>
</protein>
<name>A0A0U3LA58_9BURK</name>
<organism evidence="1 2">
    <name type="scientific">Roseateles depolymerans</name>
    <dbReference type="NCBI Taxonomy" id="76731"/>
    <lineage>
        <taxon>Bacteria</taxon>
        <taxon>Pseudomonadati</taxon>
        <taxon>Pseudomonadota</taxon>
        <taxon>Betaproteobacteria</taxon>
        <taxon>Burkholderiales</taxon>
        <taxon>Sphaerotilaceae</taxon>
        <taxon>Roseateles</taxon>
    </lineage>
</organism>